<feature type="transmembrane region" description="Helical" evidence="1">
    <location>
        <begin position="235"/>
        <end position="252"/>
    </location>
</feature>
<feature type="transmembrane region" description="Helical" evidence="1">
    <location>
        <begin position="210"/>
        <end position="229"/>
    </location>
</feature>
<feature type="transmembrane region" description="Helical" evidence="1">
    <location>
        <begin position="82"/>
        <end position="100"/>
    </location>
</feature>
<dbReference type="Proteomes" id="UP000198480">
    <property type="component" value="Unassembled WGS sequence"/>
</dbReference>
<evidence type="ECO:0000313" key="3">
    <source>
        <dbReference type="Proteomes" id="UP000198480"/>
    </source>
</evidence>
<feature type="transmembrane region" description="Helical" evidence="1">
    <location>
        <begin position="7"/>
        <end position="29"/>
    </location>
</feature>
<feature type="transmembrane region" description="Helical" evidence="1">
    <location>
        <begin position="162"/>
        <end position="182"/>
    </location>
</feature>
<organism evidence="2 3">
    <name type="scientific">Belliella buryatensis</name>
    <dbReference type="NCBI Taxonomy" id="1500549"/>
    <lineage>
        <taxon>Bacteria</taxon>
        <taxon>Pseudomonadati</taxon>
        <taxon>Bacteroidota</taxon>
        <taxon>Cytophagia</taxon>
        <taxon>Cytophagales</taxon>
        <taxon>Cyclobacteriaceae</taxon>
        <taxon>Belliella</taxon>
    </lineage>
</organism>
<evidence type="ECO:0000313" key="2">
    <source>
        <dbReference type="EMBL" id="SNS40571.1"/>
    </source>
</evidence>
<dbReference type="AlphaFoldDB" id="A0A239E7Y8"/>
<keyword evidence="3" id="KW-1185">Reference proteome</keyword>
<feature type="transmembrane region" description="Helical" evidence="1">
    <location>
        <begin position="138"/>
        <end position="156"/>
    </location>
</feature>
<reference evidence="3" key="1">
    <citation type="submission" date="2017-06" db="EMBL/GenBank/DDBJ databases">
        <authorList>
            <person name="Varghese N."/>
            <person name="Submissions S."/>
        </authorList>
    </citation>
    <scope>NUCLEOTIDE SEQUENCE [LARGE SCALE GENOMIC DNA]</scope>
    <source>
        <strain evidence="3">5C</strain>
    </source>
</reference>
<sequence>MDKFAKIYHYFNVLSLDVVLGALAGMYFFAHLLGVKLNQEVYLLLALTVWIIYTLDHLMDAMKAKGGPSSLRHAFHLKHRRVIQSFLILAFVFVVILLFWKKDLHILIKPGLILAFSLALVLGLVIMLKKRLAFLKEFLIATFYVLGIALAPFVYVDKLIPVETYYIAGFYFLIAYINLLVLSQMDRAIDQKDGYGSVSMWLNEKMLSRMILLLIGVALLYGLMLLVFLRSYYHIYTGILLMILFIHLESFLKSSSNELSKRRMMELSFVLPFLLVLFL</sequence>
<keyword evidence="1" id="KW-0472">Membrane</keyword>
<dbReference type="RefSeq" id="WP_089240571.1">
    <property type="nucleotide sequence ID" value="NZ_FZOK01000009.1"/>
</dbReference>
<proteinExistence type="predicted"/>
<name>A0A239E7Y8_9BACT</name>
<gene>
    <name evidence="2" type="ORF">SAMN06295967_10912</name>
</gene>
<accession>A0A239E7Y8</accession>
<keyword evidence="1" id="KW-1133">Transmembrane helix</keyword>
<dbReference type="EMBL" id="FZOK01000009">
    <property type="protein sequence ID" value="SNS40571.1"/>
    <property type="molecule type" value="Genomic_DNA"/>
</dbReference>
<dbReference type="OrthoDB" id="976812at2"/>
<feature type="transmembrane region" description="Helical" evidence="1">
    <location>
        <begin position="106"/>
        <end position="126"/>
    </location>
</feature>
<feature type="transmembrane region" description="Helical" evidence="1">
    <location>
        <begin position="41"/>
        <end position="61"/>
    </location>
</feature>
<evidence type="ECO:0008006" key="4">
    <source>
        <dbReference type="Google" id="ProtNLM"/>
    </source>
</evidence>
<protein>
    <recommendedName>
        <fullName evidence="4">UbiA prenyltransferase family protein</fullName>
    </recommendedName>
</protein>
<keyword evidence="1" id="KW-0812">Transmembrane</keyword>
<evidence type="ECO:0000256" key="1">
    <source>
        <dbReference type="SAM" id="Phobius"/>
    </source>
</evidence>